<keyword evidence="3" id="KW-1185">Reference proteome</keyword>
<dbReference type="KEGG" id="cre:CHLRE_07g333500v5"/>
<name>A0A2K3DK21_CHLRE</name>
<evidence type="ECO:0000256" key="1">
    <source>
        <dbReference type="SAM" id="MobiDB-lite"/>
    </source>
</evidence>
<gene>
    <name evidence="2" type="ORF">CHLRE_07g333500v5</name>
</gene>
<dbReference type="RefSeq" id="XP_001691132.2">
    <property type="nucleotide sequence ID" value="XM_001691080.2"/>
</dbReference>
<organism evidence="2 3">
    <name type="scientific">Chlamydomonas reinhardtii</name>
    <name type="common">Chlamydomonas smithii</name>
    <dbReference type="NCBI Taxonomy" id="3055"/>
    <lineage>
        <taxon>Eukaryota</taxon>
        <taxon>Viridiplantae</taxon>
        <taxon>Chlorophyta</taxon>
        <taxon>core chlorophytes</taxon>
        <taxon>Chlorophyceae</taxon>
        <taxon>CS clade</taxon>
        <taxon>Chlamydomonadales</taxon>
        <taxon>Chlamydomonadaceae</taxon>
        <taxon>Chlamydomonas</taxon>
    </lineage>
</organism>
<dbReference type="PaxDb" id="3055-EDO96197"/>
<feature type="region of interest" description="Disordered" evidence="1">
    <location>
        <begin position="44"/>
        <end position="81"/>
    </location>
</feature>
<dbReference type="Proteomes" id="UP000006906">
    <property type="component" value="Chromosome 7"/>
</dbReference>
<dbReference type="InParanoid" id="A0A2K3DK21"/>
<reference evidence="2 3" key="1">
    <citation type="journal article" date="2007" name="Science">
        <title>The Chlamydomonas genome reveals the evolution of key animal and plant functions.</title>
        <authorList>
            <person name="Merchant S.S."/>
            <person name="Prochnik S.E."/>
            <person name="Vallon O."/>
            <person name="Harris E.H."/>
            <person name="Karpowicz S.J."/>
            <person name="Witman G.B."/>
            <person name="Terry A."/>
            <person name="Salamov A."/>
            <person name="Fritz-Laylin L.K."/>
            <person name="Marechal-Drouard L."/>
            <person name="Marshall W.F."/>
            <person name="Qu L.H."/>
            <person name="Nelson D.R."/>
            <person name="Sanderfoot A.A."/>
            <person name="Spalding M.H."/>
            <person name="Kapitonov V.V."/>
            <person name="Ren Q."/>
            <person name="Ferris P."/>
            <person name="Lindquist E."/>
            <person name="Shapiro H."/>
            <person name="Lucas S.M."/>
            <person name="Grimwood J."/>
            <person name="Schmutz J."/>
            <person name="Cardol P."/>
            <person name="Cerutti H."/>
            <person name="Chanfreau G."/>
            <person name="Chen C.L."/>
            <person name="Cognat V."/>
            <person name="Croft M.T."/>
            <person name="Dent R."/>
            <person name="Dutcher S."/>
            <person name="Fernandez E."/>
            <person name="Fukuzawa H."/>
            <person name="Gonzalez-Ballester D."/>
            <person name="Gonzalez-Halphen D."/>
            <person name="Hallmann A."/>
            <person name="Hanikenne M."/>
            <person name="Hippler M."/>
            <person name="Inwood W."/>
            <person name="Jabbari K."/>
            <person name="Kalanon M."/>
            <person name="Kuras R."/>
            <person name="Lefebvre P.A."/>
            <person name="Lemaire S.D."/>
            <person name="Lobanov A.V."/>
            <person name="Lohr M."/>
            <person name="Manuell A."/>
            <person name="Meier I."/>
            <person name="Mets L."/>
            <person name="Mittag M."/>
            <person name="Mittelmeier T."/>
            <person name="Moroney J.V."/>
            <person name="Moseley J."/>
            <person name="Napoli C."/>
            <person name="Nedelcu A.M."/>
            <person name="Niyogi K."/>
            <person name="Novoselov S.V."/>
            <person name="Paulsen I.T."/>
            <person name="Pazour G."/>
            <person name="Purton S."/>
            <person name="Ral J.P."/>
            <person name="Riano-Pachon D.M."/>
            <person name="Riekhof W."/>
            <person name="Rymarquis L."/>
            <person name="Schroda M."/>
            <person name="Stern D."/>
            <person name="Umen J."/>
            <person name="Willows R."/>
            <person name="Wilson N."/>
            <person name="Zimmer S.L."/>
            <person name="Allmer J."/>
            <person name="Balk J."/>
            <person name="Bisova K."/>
            <person name="Chen C.J."/>
            <person name="Elias M."/>
            <person name="Gendler K."/>
            <person name="Hauser C."/>
            <person name="Lamb M.R."/>
            <person name="Ledford H."/>
            <person name="Long J.C."/>
            <person name="Minagawa J."/>
            <person name="Page M.D."/>
            <person name="Pan J."/>
            <person name="Pootakham W."/>
            <person name="Roje S."/>
            <person name="Rose A."/>
            <person name="Stahlberg E."/>
            <person name="Terauchi A.M."/>
            <person name="Yang P."/>
            <person name="Ball S."/>
            <person name="Bowler C."/>
            <person name="Dieckmann C.L."/>
            <person name="Gladyshev V.N."/>
            <person name="Green P."/>
            <person name="Jorgensen R."/>
            <person name="Mayfield S."/>
            <person name="Mueller-Roeber B."/>
            <person name="Rajamani S."/>
            <person name="Sayre R.T."/>
            <person name="Brokstein P."/>
            <person name="Dubchak I."/>
            <person name="Goodstein D."/>
            <person name="Hornick L."/>
            <person name="Huang Y.W."/>
            <person name="Jhaveri J."/>
            <person name="Luo Y."/>
            <person name="Martinez D."/>
            <person name="Ngau W.C."/>
            <person name="Otillar B."/>
            <person name="Poliakov A."/>
            <person name="Porter A."/>
            <person name="Szajkowski L."/>
            <person name="Werner G."/>
            <person name="Zhou K."/>
            <person name="Grigoriev I.V."/>
            <person name="Rokhsar D.S."/>
            <person name="Grossman A.R."/>
        </authorList>
    </citation>
    <scope>NUCLEOTIDE SEQUENCE [LARGE SCALE GENOMIC DNA]</scope>
    <source>
        <strain evidence="3">CC-503</strain>
    </source>
</reference>
<dbReference type="GeneID" id="5716726"/>
<proteinExistence type="predicted"/>
<evidence type="ECO:0000313" key="2">
    <source>
        <dbReference type="EMBL" id="PNW80879.1"/>
    </source>
</evidence>
<accession>A0A2K3DK21</accession>
<sequence>MDAHGLLNVKVDTAFILGHSVYQPSDKTLPPAVKSGFEIMRVASSPSSGSDAAAASPVAAEGSSSAAQGSGDTASPPPSSFRFLTSSVDLNNRVSKMLNSMIQFDMAAYSDKFKSQAVKNWSSMDKWLQDLRNAVSNPKNGEQS</sequence>
<dbReference type="ExpressionAtlas" id="A0A2K3DK21">
    <property type="expression patterns" value="differential"/>
</dbReference>
<dbReference type="OrthoDB" id="529371at2759"/>
<protein>
    <submittedName>
        <fullName evidence="2">Uncharacterized protein</fullName>
    </submittedName>
</protein>
<evidence type="ECO:0000313" key="3">
    <source>
        <dbReference type="Proteomes" id="UP000006906"/>
    </source>
</evidence>
<feature type="compositionally biased region" description="Low complexity" evidence="1">
    <location>
        <begin position="44"/>
        <end position="74"/>
    </location>
</feature>
<dbReference type="EMBL" id="CM008968">
    <property type="protein sequence ID" value="PNW80879.1"/>
    <property type="molecule type" value="Genomic_DNA"/>
</dbReference>
<dbReference type="AlphaFoldDB" id="A0A2K3DK21"/>
<dbReference type="Gramene" id="PNW80879">
    <property type="protein sequence ID" value="PNW80879"/>
    <property type="gene ID" value="CHLRE_07g333500v5"/>
</dbReference>